<keyword evidence="3" id="KW-1185">Reference proteome</keyword>
<comment type="caution">
    <text evidence="2">The sequence shown here is derived from an EMBL/GenBank/DDBJ whole genome shotgun (WGS) entry which is preliminary data.</text>
</comment>
<evidence type="ECO:0000256" key="1">
    <source>
        <dbReference type="SAM" id="MobiDB-lite"/>
    </source>
</evidence>
<protein>
    <submittedName>
        <fullName evidence="2">Uncharacterized protein</fullName>
    </submittedName>
</protein>
<gene>
    <name evidence="2" type="ORF">NSE01_17950</name>
</gene>
<dbReference type="AlphaFoldDB" id="A0A512AJX1"/>
<dbReference type="Proteomes" id="UP000321464">
    <property type="component" value="Unassembled WGS sequence"/>
</dbReference>
<accession>A0A512AJX1</accession>
<sequence length="90" mass="9625">MATARAAVEVDERKARARKVTVDADVKPPAFDRDHEFTIGLELQGQGRAGFCTRGNRGRHKRGQAGADEGSAGQERGGKLHSMHRAGDAA</sequence>
<reference evidence="2 3" key="1">
    <citation type="submission" date="2019-07" db="EMBL/GenBank/DDBJ databases">
        <title>Whole genome shotgun sequence of Novosphingobium sediminis NBRC 106119.</title>
        <authorList>
            <person name="Hosoyama A."/>
            <person name="Uohara A."/>
            <person name="Ohji S."/>
            <person name="Ichikawa N."/>
        </authorList>
    </citation>
    <scope>NUCLEOTIDE SEQUENCE [LARGE SCALE GENOMIC DNA]</scope>
    <source>
        <strain evidence="2 3">NBRC 106119</strain>
    </source>
</reference>
<dbReference type="EMBL" id="BJYR01000012">
    <property type="protein sequence ID" value="GEN99962.1"/>
    <property type="molecule type" value="Genomic_DNA"/>
</dbReference>
<proteinExistence type="predicted"/>
<evidence type="ECO:0000313" key="2">
    <source>
        <dbReference type="EMBL" id="GEN99962.1"/>
    </source>
</evidence>
<organism evidence="2 3">
    <name type="scientific">Novosphingobium sediminis</name>
    <dbReference type="NCBI Taxonomy" id="707214"/>
    <lineage>
        <taxon>Bacteria</taxon>
        <taxon>Pseudomonadati</taxon>
        <taxon>Pseudomonadota</taxon>
        <taxon>Alphaproteobacteria</taxon>
        <taxon>Sphingomonadales</taxon>
        <taxon>Sphingomonadaceae</taxon>
        <taxon>Novosphingobium</taxon>
    </lineage>
</organism>
<feature type="region of interest" description="Disordered" evidence="1">
    <location>
        <begin position="48"/>
        <end position="90"/>
    </location>
</feature>
<evidence type="ECO:0000313" key="3">
    <source>
        <dbReference type="Proteomes" id="UP000321464"/>
    </source>
</evidence>
<name>A0A512AJX1_9SPHN</name>